<gene>
    <name evidence="1" type="ORF">DHV72_01315</name>
</gene>
<dbReference type="EMBL" id="DPSM01000003">
    <property type="protein sequence ID" value="HCJ98656.1"/>
    <property type="molecule type" value="Genomic_DNA"/>
</dbReference>
<proteinExistence type="predicted"/>
<evidence type="ECO:0000313" key="2">
    <source>
        <dbReference type="Proteomes" id="UP000262210"/>
    </source>
</evidence>
<comment type="caution">
    <text evidence="1">The sequence shown here is derived from an EMBL/GenBank/DDBJ whole genome shotgun (WGS) entry which is preliminary data.</text>
</comment>
<evidence type="ECO:0000313" key="1">
    <source>
        <dbReference type="EMBL" id="HCJ98656.1"/>
    </source>
</evidence>
<organism evidence="1 2">
    <name type="scientific">Serratia grimesii</name>
    <dbReference type="NCBI Taxonomy" id="82995"/>
    <lineage>
        <taxon>Bacteria</taxon>
        <taxon>Pseudomonadati</taxon>
        <taxon>Pseudomonadota</taxon>
        <taxon>Gammaproteobacteria</taxon>
        <taxon>Enterobacterales</taxon>
        <taxon>Yersiniaceae</taxon>
        <taxon>Serratia</taxon>
    </lineage>
</organism>
<reference evidence="1 2" key="1">
    <citation type="journal article" date="2018" name="Nat. Biotechnol.">
        <title>A standardized bacterial taxonomy based on genome phylogeny substantially revises the tree of life.</title>
        <authorList>
            <person name="Parks D.H."/>
            <person name="Chuvochina M."/>
            <person name="Waite D.W."/>
            <person name="Rinke C."/>
            <person name="Skarshewski A."/>
            <person name="Chaumeil P.A."/>
            <person name="Hugenholtz P."/>
        </authorList>
    </citation>
    <scope>NUCLEOTIDE SEQUENCE [LARGE SCALE GENOMIC DNA]</scope>
    <source>
        <strain evidence="1">UBA11264</strain>
    </source>
</reference>
<dbReference type="Proteomes" id="UP000262210">
    <property type="component" value="Unassembled WGS sequence"/>
</dbReference>
<protein>
    <submittedName>
        <fullName evidence="1">Uncharacterized protein</fullName>
    </submittedName>
</protein>
<accession>A0A9C7QRQ6</accession>
<name>A0A9C7QRQ6_9GAMM</name>
<dbReference type="AlphaFoldDB" id="A0A9C7QRQ6"/>
<sequence>MAVHCRRRTLTVLVQFSCPLTEKPATRRVLPDFVDKAVDCLRPIRFNAARCPDSSVGRAGD</sequence>